<feature type="transmembrane region" description="Helical" evidence="1">
    <location>
        <begin position="252"/>
        <end position="268"/>
    </location>
</feature>
<keyword evidence="1" id="KW-1133">Transmembrane helix</keyword>
<dbReference type="PANTHER" id="PTHR22911">
    <property type="entry name" value="ACYL-MALONYL CONDENSING ENZYME-RELATED"/>
    <property type="match status" value="1"/>
</dbReference>
<reference evidence="3" key="1">
    <citation type="submission" date="2019-09" db="EMBL/GenBank/DDBJ databases">
        <title>Draft genome sequences of 48 bacterial type strains from the CCUG.</title>
        <authorList>
            <person name="Tunovic T."/>
            <person name="Pineiro-Iglesias B."/>
            <person name="Unosson C."/>
            <person name="Inganas E."/>
            <person name="Ohlen M."/>
            <person name="Cardew S."/>
            <person name="Jensie-Markopoulos S."/>
            <person name="Salva-Serra F."/>
            <person name="Jaen-Luchoro D."/>
            <person name="Karlsson R."/>
            <person name="Svensson-Stadler L."/>
            <person name="Chun J."/>
            <person name="Moore E."/>
        </authorList>
    </citation>
    <scope>NUCLEOTIDE SEQUENCE</scope>
    <source>
        <strain evidence="3">CCUG 15333</strain>
    </source>
</reference>
<comment type="caution">
    <text evidence="3">The sequence shown here is derived from an EMBL/GenBank/DDBJ whole genome shotgun (WGS) entry which is preliminary data.</text>
</comment>
<keyword evidence="1" id="KW-0472">Membrane</keyword>
<keyword evidence="1" id="KW-0812">Transmembrane</keyword>
<feature type="transmembrane region" description="Helical" evidence="1">
    <location>
        <begin position="47"/>
        <end position="63"/>
    </location>
</feature>
<dbReference type="GO" id="GO:0016020">
    <property type="term" value="C:membrane"/>
    <property type="evidence" value="ECO:0007669"/>
    <property type="project" value="InterPro"/>
</dbReference>
<dbReference type="InterPro" id="IPR000620">
    <property type="entry name" value="EamA_dom"/>
</dbReference>
<dbReference type="PANTHER" id="PTHR22911:SF103">
    <property type="entry name" value="BLR2811 PROTEIN"/>
    <property type="match status" value="1"/>
</dbReference>
<evidence type="ECO:0000256" key="1">
    <source>
        <dbReference type="SAM" id="Phobius"/>
    </source>
</evidence>
<accession>A0A6A1QZW8</accession>
<gene>
    <name evidence="3" type="ORF">F7P80_13910</name>
</gene>
<feature type="domain" description="EamA" evidence="2">
    <location>
        <begin position="13"/>
        <end position="150"/>
    </location>
</feature>
<feature type="transmembrane region" description="Helical" evidence="1">
    <location>
        <begin position="7"/>
        <end position="27"/>
    </location>
</feature>
<feature type="domain" description="EamA" evidence="2">
    <location>
        <begin position="159"/>
        <end position="290"/>
    </location>
</feature>
<feature type="transmembrane region" description="Helical" evidence="1">
    <location>
        <begin position="274"/>
        <end position="292"/>
    </location>
</feature>
<feature type="transmembrane region" description="Helical" evidence="1">
    <location>
        <begin position="220"/>
        <end position="240"/>
    </location>
</feature>
<feature type="transmembrane region" description="Helical" evidence="1">
    <location>
        <begin position="134"/>
        <end position="150"/>
    </location>
</feature>
<proteinExistence type="predicted"/>
<name>A0A6A1QZW8_9BURK</name>
<dbReference type="SUPFAM" id="SSF103481">
    <property type="entry name" value="Multidrug resistance efflux transporter EmrE"/>
    <property type="match status" value="2"/>
</dbReference>
<dbReference type="EMBL" id="VZOT01000013">
    <property type="protein sequence ID" value="KAB0585507.1"/>
    <property type="molecule type" value="Genomic_DNA"/>
</dbReference>
<protein>
    <submittedName>
        <fullName evidence="3">DMT family transporter</fullName>
    </submittedName>
</protein>
<feature type="transmembrane region" description="Helical" evidence="1">
    <location>
        <begin position="83"/>
        <end position="103"/>
    </location>
</feature>
<evidence type="ECO:0000313" key="3">
    <source>
        <dbReference type="EMBL" id="KAB0585507.1"/>
    </source>
</evidence>
<sequence>MSSTALLSVRSQGVALFVGTLSVFAFYDSFAKAMVAIHSPVVVNLSRYLLMGCLAGVWLLRLFRSQPDMGTQLRAAVRQPKLWLRSGSIATVGTCFMGALATMPLAEATAIYFTAPLLMVALSSRWLRETVSRAQWGAVWVGFVGMLLIVRPGSDLPLFGSALMAVSALCYAVFQLLTRQLAGKIAAPVQYGHMAFVCLAVTAVATVVVLPQRWPSASEWGILLLGALASCGGQLLMLAAYKRVAASTLGPLNYLQLLLVVAISAFWFGLVPDVLALIGTALIATAGVYLMWPRR</sequence>
<feature type="transmembrane region" description="Helical" evidence="1">
    <location>
        <begin position="109"/>
        <end position="127"/>
    </location>
</feature>
<feature type="transmembrane region" description="Helical" evidence="1">
    <location>
        <begin position="194"/>
        <end position="214"/>
    </location>
</feature>
<dbReference type="InterPro" id="IPR037185">
    <property type="entry name" value="EmrE-like"/>
</dbReference>
<organism evidence="3">
    <name type="scientific">Comamonas kerstersii</name>
    <dbReference type="NCBI Taxonomy" id="225992"/>
    <lineage>
        <taxon>Bacteria</taxon>
        <taxon>Pseudomonadati</taxon>
        <taxon>Pseudomonadota</taxon>
        <taxon>Betaproteobacteria</taxon>
        <taxon>Burkholderiales</taxon>
        <taxon>Comamonadaceae</taxon>
        <taxon>Comamonas</taxon>
    </lineage>
</organism>
<dbReference type="AlphaFoldDB" id="A0A6A1QZW8"/>
<evidence type="ECO:0000259" key="2">
    <source>
        <dbReference type="Pfam" id="PF00892"/>
    </source>
</evidence>
<feature type="transmembrane region" description="Helical" evidence="1">
    <location>
        <begin position="156"/>
        <end position="174"/>
    </location>
</feature>
<dbReference type="Pfam" id="PF00892">
    <property type="entry name" value="EamA"/>
    <property type="match status" value="2"/>
</dbReference>